<proteinExistence type="predicted"/>
<accession>A0A2C9CUG6</accession>
<dbReference type="Proteomes" id="UP000220034">
    <property type="component" value="Unassembled WGS sequence"/>
</dbReference>
<dbReference type="SUPFAM" id="SSF46689">
    <property type="entry name" value="Homeodomain-like"/>
    <property type="match status" value="1"/>
</dbReference>
<dbReference type="OrthoDB" id="9811084at2"/>
<dbReference type="GO" id="GO:0003700">
    <property type="term" value="F:DNA-binding transcription factor activity"/>
    <property type="evidence" value="ECO:0007669"/>
    <property type="project" value="TreeGrafter"/>
</dbReference>
<organism evidence="5 6">
    <name type="scientific">Pontivivens marinum</name>
    <dbReference type="NCBI Taxonomy" id="1690039"/>
    <lineage>
        <taxon>Bacteria</taxon>
        <taxon>Pseudomonadati</taxon>
        <taxon>Pseudomonadota</taxon>
        <taxon>Alphaproteobacteria</taxon>
        <taxon>Rhodobacterales</taxon>
        <taxon>Paracoccaceae</taxon>
        <taxon>Pontivivens</taxon>
    </lineage>
</organism>
<dbReference type="RefSeq" id="WP_097930797.1">
    <property type="nucleotide sequence ID" value="NZ_OCTN01000005.1"/>
</dbReference>
<keyword evidence="2" id="KW-0238">DNA-binding</keyword>
<evidence type="ECO:0000313" key="5">
    <source>
        <dbReference type="EMBL" id="SOH94850.1"/>
    </source>
</evidence>
<evidence type="ECO:0000256" key="1">
    <source>
        <dbReference type="ARBA" id="ARBA00023015"/>
    </source>
</evidence>
<name>A0A2C9CUG6_9RHOB</name>
<dbReference type="InterPro" id="IPR050109">
    <property type="entry name" value="HTH-type_TetR-like_transc_reg"/>
</dbReference>
<reference evidence="6" key="1">
    <citation type="submission" date="2017-09" db="EMBL/GenBank/DDBJ databases">
        <authorList>
            <person name="Varghese N."/>
            <person name="Submissions S."/>
        </authorList>
    </citation>
    <scope>NUCLEOTIDE SEQUENCE [LARGE SCALE GENOMIC DNA]</scope>
    <source>
        <strain evidence="6">C7</strain>
    </source>
</reference>
<keyword evidence="1" id="KW-0805">Transcription regulation</keyword>
<dbReference type="Pfam" id="PF00440">
    <property type="entry name" value="TetR_N"/>
    <property type="match status" value="1"/>
</dbReference>
<keyword evidence="6" id="KW-1185">Reference proteome</keyword>
<evidence type="ECO:0000256" key="3">
    <source>
        <dbReference type="ARBA" id="ARBA00023163"/>
    </source>
</evidence>
<dbReference type="PANTHER" id="PTHR30055:SF238">
    <property type="entry name" value="MYCOFACTOCIN BIOSYNTHESIS TRANSCRIPTIONAL REGULATOR MFTR-RELATED"/>
    <property type="match status" value="1"/>
</dbReference>
<dbReference type="InterPro" id="IPR001647">
    <property type="entry name" value="HTH_TetR"/>
</dbReference>
<feature type="domain" description="HTH tetR-type" evidence="4">
    <location>
        <begin position="19"/>
        <end position="58"/>
    </location>
</feature>
<gene>
    <name evidence="5" type="ORF">SAMN06273572_105276</name>
</gene>
<dbReference type="GO" id="GO:0000976">
    <property type="term" value="F:transcription cis-regulatory region binding"/>
    <property type="evidence" value="ECO:0007669"/>
    <property type="project" value="TreeGrafter"/>
</dbReference>
<dbReference type="EMBL" id="OCTN01000005">
    <property type="protein sequence ID" value="SOH94850.1"/>
    <property type="molecule type" value="Genomic_DNA"/>
</dbReference>
<evidence type="ECO:0000259" key="4">
    <source>
        <dbReference type="Pfam" id="PF00440"/>
    </source>
</evidence>
<dbReference type="InterPro" id="IPR009057">
    <property type="entry name" value="Homeodomain-like_sf"/>
</dbReference>
<evidence type="ECO:0000256" key="2">
    <source>
        <dbReference type="ARBA" id="ARBA00023125"/>
    </source>
</evidence>
<sequence>MTLSLREKRRLETARDIHKVTLNLAEAHGLDEITTEEIAAAASISTRTFFNYYANKEAAAIGTPPGFRAEDKRALCTGTTPISQDLKTFLDTHIARLAENETILRKVRKIAHENAKARAVLDSILASECEELATCLRSRLVDPHVATALANFGVTATAQSIRLWERSDDLSLPEAFNRIWNSQIAAAQLLTVSTS</sequence>
<dbReference type="PANTHER" id="PTHR30055">
    <property type="entry name" value="HTH-TYPE TRANSCRIPTIONAL REGULATOR RUTR"/>
    <property type="match status" value="1"/>
</dbReference>
<keyword evidence="3" id="KW-0804">Transcription</keyword>
<dbReference type="AlphaFoldDB" id="A0A2C9CUG6"/>
<evidence type="ECO:0000313" key="6">
    <source>
        <dbReference type="Proteomes" id="UP000220034"/>
    </source>
</evidence>
<protein>
    <submittedName>
        <fullName evidence="5">Transcriptional regulator, TetR family</fullName>
    </submittedName>
</protein>
<dbReference type="Gene3D" id="1.10.357.10">
    <property type="entry name" value="Tetracycline Repressor, domain 2"/>
    <property type="match status" value="1"/>
</dbReference>